<dbReference type="PANTHER" id="PTHR30106:SF1">
    <property type="entry name" value="UPF0324 MEMBRANE PROTEIN FN0533"/>
    <property type="match status" value="1"/>
</dbReference>
<feature type="transmembrane region" description="Helical" evidence="6">
    <location>
        <begin position="78"/>
        <end position="99"/>
    </location>
</feature>
<feature type="transmembrane region" description="Helical" evidence="6">
    <location>
        <begin position="138"/>
        <end position="153"/>
    </location>
</feature>
<evidence type="ECO:0000256" key="5">
    <source>
        <dbReference type="ARBA" id="ARBA00023136"/>
    </source>
</evidence>
<keyword evidence="4 6" id="KW-1133">Transmembrane helix</keyword>
<dbReference type="Pfam" id="PF03601">
    <property type="entry name" value="Cons_hypoth698"/>
    <property type="match status" value="1"/>
</dbReference>
<dbReference type="EMBL" id="MLJW01000021">
    <property type="protein sequence ID" value="OIR11175.1"/>
    <property type="molecule type" value="Genomic_DNA"/>
</dbReference>
<keyword evidence="3 6" id="KW-0812">Transmembrane</keyword>
<gene>
    <name evidence="7" type="ORF">GALL_73530</name>
</gene>
<feature type="transmembrane region" description="Helical" evidence="6">
    <location>
        <begin position="248"/>
        <end position="268"/>
    </location>
</feature>
<proteinExistence type="predicted"/>
<feature type="transmembrane region" description="Helical" evidence="6">
    <location>
        <begin position="369"/>
        <end position="388"/>
    </location>
</feature>
<feature type="transmembrane region" description="Helical" evidence="6">
    <location>
        <begin position="191"/>
        <end position="209"/>
    </location>
</feature>
<evidence type="ECO:0008006" key="8">
    <source>
        <dbReference type="Google" id="ProtNLM"/>
    </source>
</evidence>
<name>A0A1J5SRT0_9ZZZZ</name>
<evidence type="ECO:0000256" key="2">
    <source>
        <dbReference type="ARBA" id="ARBA00022475"/>
    </source>
</evidence>
<dbReference type="PANTHER" id="PTHR30106">
    <property type="entry name" value="INNER MEMBRANE PROTEIN YEIH-RELATED"/>
    <property type="match status" value="1"/>
</dbReference>
<comment type="subcellular location">
    <subcellularLocation>
        <location evidence="1">Cell membrane</location>
        <topology evidence="1">Multi-pass membrane protein</topology>
    </subcellularLocation>
</comment>
<feature type="transmembrane region" description="Helical" evidence="6">
    <location>
        <begin position="221"/>
        <end position="242"/>
    </location>
</feature>
<evidence type="ECO:0000256" key="1">
    <source>
        <dbReference type="ARBA" id="ARBA00004651"/>
    </source>
</evidence>
<feature type="transmembrane region" description="Helical" evidence="6">
    <location>
        <begin position="332"/>
        <end position="349"/>
    </location>
</feature>
<evidence type="ECO:0000256" key="6">
    <source>
        <dbReference type="SAM" id="Phobius"/>
    </source>
</evidence>
<evidence type="ECO:0000256" key="4">
    <source>
        <dbReference type="ARBA" id="ARBA00022989"/>
    </source>
</evidence>
<keyword evidence="2" id="KW-1003">Cell membrane</keyword>
<feature type="transmembrane region" description="Helical" evidence="6">
    <location>
        <begin position="436"/>
        <end position="462"/>
    </location>
</feature>
<dbReference type="AlphaFoldDB" id="A0A1J5SRT0"/>
<feature type="transmembrane region" description="Helical" evidence="6">
    <location>
        <begin position="400"/>
        <end position="421"/>
    </location>
</feature>
<accession>A0A1J5SRT0</accession>
<dbReference type="GO" id="GO:0005886">
    <property type="term" value="C:plasma membrane"/>
    <property type="evidence" value="ECO:0007669"/>
    <property type="project" value="UniProtKB-SubCell"/>
</dbReference>
<protein>
    <recommendedName>
        <fullName evidence="8">Sulfate exporter family transporter</fullName>
    </recommendedName>
</protein>
<comment type="caution">
    <text evidence="7">The sequence shown here is derived from an EMBL/GenBank/DDBJ whole genome shotgun (WGS) entry which is preliminary data.</text>
</comment>
<dbReference type="InterPro" id="IPR018383">
    <property type="entry name" value="UPF0324_pro"/>
</dbReference>
<organism evidence="7">
    <name type="scientific">mine drainage metagenome</name>
    <dbReference type="NCBI Taxonomy" id="410659"/>
    <lineage>
        <taxon>unclassified sequences</taxon>
        <taxon>metagenomes</taxon>
        <taxon>ecological metagenomes</taxon>
    </lineage>
</organism>
<keyword evidence="5 6" id="KW-0472">Membrane</keyword>
<sequence length="467" mass="51237">MEKTRDAWNENGEPRKVRSMGWRELYLKEDWWAIYLGLGIIIAAYLFFINGSSIKWIAISPAKWHTPDEAWANFTGHLNQYFMQFVMWSLIFTVSLKALRFKLSEFLPSFLFVYVFSIVIFTIGAWDQASRYNLEPPLLALALGLLISNLGGLPKWMDAGFRVEYYIKTGIVLLGATLPFTLIVWAGPVAVVQATIVSVTTFAVIYFTAKRMGLDRRLAATLGAGGAVCGVSGAIAIAGAVGAKKEHAPIAITMVIVWAIAMIFLLPLASRALQLHTGVAGAWIGTSEFADAAGFAAAQAYGNLAGNVPGIAGTADDAVFGFTLMKVIGRDVWIGVWAFLFALIATTRWEVKAGSKPDAAEIWWRFPKFVLGFFAASVLITVIASGYSQADYNKIVKPELVVPILNLRTWAFIFCFFSIGLTTRFRELASAGIKPFLAFTSGVVVNVILGFVLSTMVFANYWSNLQH</sequence>
<reference evidence="7" key="1">
    <citation type="submission" date="2016-10" db="EMBL/GenBank/DDBJ databases">
        <title>Sequence of Gallionella enrichment culture.</title>
        <authorList>
            <person name="Poehlein A."/>
            <person name="Muehling M."/>
            <person name="Daniel R."/>
        </authorList>
    </citation>
    <scope>NUCLEOTIDE SEQUENCE</scope>
</reference>
<feature type="transmembrane region" description="Helical" evidence="6">
    <location>
        <begin position="165"/>
        <end position="185"/>
    </location>
</feature>
<feature type="transmembrane region" description="Helical" evidence="6">
    <location>
        <begin position="106"/>
        <end position="126"/>
    </location>
</feature>
<evidence type="ECO:0000256" key="3">
    <source>
        <dbReference type="ARBA" id="ARBA00022692"/>
    </source>
</evidence>
<feature type="transmembrane region" description="Helical" evidence="6">
    <location>
        <begin position="32"/>
        <end position="58"/>
    </location>
</feature>
<evidence type="ECO:0000313" key="7">
    <source>
        <dbReference type="EMBL" id="OIR11175.1"/>
    </source>
</evidence>